<dbReference type="InterPro" id="IPR014811">
    <property type="entry name" value="ArgoL1"/>
</dbReference>
<comment type="caution">
    <text evidence="2">The sequence shown here is derived from an EMBL/GenBank/DDBJ whole genome shotgun (WGS) entry which is preliminary data.</text>
</comment>
<dbReference type="PROSITE" id="PS50822">
    <property type="entry name" value="PIWI"/>
    <property type="match status" value="1"/>
</dbReference>
<dbReference type="InterPro" id="IPR003165">
    <property type="entry name" value="Piwi"/>
</dbReference>
<evidence type="ECO:0000259" key="1">
    <source>
        <dbReference type="PROSITE" id="PS50822"/>
    </source>
</evidence>
<dbReference type="Pfam" id="PF02171">
    <property type="entry name" value="Piwi"/>
    <property type="match status" value="1"/>
</dbReference>
<dbReference type="SMART" id="SM00950">
    <property type="entry name" value="Piwi"/>
    <property type="match status" value="1"/>
</dbReference>
<reference evidence="2" key="2">
    <citation type="submission" date="2020-09" db="EMBL/GenBank/DDBJ databases">
        <title>Reference genome assembly for Australian Ascochyta lentis isolate Al4.</title>
        <authorList>
            <person name="Lee R.C."/>
            <person name="Farfan-Caceres L.M."/>
            <person name="Debler J.W."/>
            <person name="Williams A.H."/>
            <person name="Henares B.M."/>
        </authorList>
    </citation>
    <scope>NUCLEOTIDE SEQUENCE</scope>
    <source>
        <strain evidence="2">Al4</strain>
    </source>
</reference>
<dbReference type="CDD" id="cd02846">
    <property type="entry name" value="PAZ_argonaute_like"/>
    <property type="match status" value="1"/>
</dbReference>
<dbReference type="InterPro" id="IPR012337">
    <property type="entry name" value="RNaseH-like_sf"/>
</dbReference>
<feature type="domain" description="Piwi" evidence="1">
    <location>
        <begin position="607"/>
        <end position="922"/>
    </location>
</feature>
<dbReference type="InterPro" id="IPR036085">
    <property type="entry name" value="PAZ_dom_sf"/>
</dbReference>
<gene>
    <name evidence="2" type="ORF">EKO04_009005</name>
</gene>
<dbReference type="SUPFAM" id="SSF101690">
    <property type="entry name" value="PAZ domain"/>
    <property type="match status" value="1"/>
</dbReference>
<protein>
    <recommendedName>
        <fullName evidence="1">Piwi domain-containing protein</fullName>
    </recommendedName>
</protein>
<dbReference type="SMART" id="SM01163">
    <property type="entry name" value="DUF1785"/>
    <property type="match status" value="1"/>
</dbReference>
<organism evidence="2 3">
    <name type="scientific">Ascochyta lentis</name>
    <dbReference type="NCBI Taxonomy" id="205686"/>
    <lineage>
        <taxon>Eukaryota</taxon>
        <taxon>Fungi</taxon>
        <taxon>Dikarya</taxon>
        <taxon>Ascomycota</taxon>
        <taxon>Pezizomycotina</taxon>
        <taxon>Dothideomycetes</taxon>
        <taxon>Pleosporomycetidae</taxon>
        <taxon>Pleosporales</taxon>
        <taxon>Pleosporineae</taxon>
        <taxon>Didymellaceae</taxon>
        <taxon>Ascochyta</taxon>
    </lineage>
</organism>
<sequence length="1020" mass="114005">MASTNHQQTLLSGVTSTLARASLASTSQTNPQVQYEPVQLAMLSSRPAPTAQALVVAPAVASVSAEVENKIRTLQQGNSELKYPLRKGFKTTNGQVLTNHFRIGVNKAMLYQYKILPALSGKNRRKIKAIIQTTIAECDFLQQNKADFATDYFDTIVSWTNLHTRLSGSQHTLLNGNGTDPNSEWQLLTLDDGNSTIHLTLKYEGLVDVQGLLGHKNLELNRANMDLQPVLRAMNILISKCFDEQPVDTVQFGANKFFLKDSSQAISNGKRQNTGQRADSHSLCTLRGYSYAVKPGTGYLLLNVNAATSAFWQPVKLSVIFEDRTLYDNWDWPDYAKRLKGVRVSILYDRGDPKKKDSYDRLNSKEGRIKTIEGLSDQPIEKQTFAKEGSTDKANVLDYLKKTHSLAINHPSHYAVNLGTRGEPRWYPSEYLQILPYQKLKGLVPDNLTAGMLETTCQRPPVARALVGVEGLRAMGIVSTQGQQIDLPKCSAIVIQPRLLQIPSSRLPFPRIQYGGGNHETLSRSSWNLKNKELYKRKGNVFNVIGLSQGNLERGLSGAFHDLQRESKRYGLARLNLSKTVSVNTSSYSSMDTQLQAETAANPSIDFALMLLNKKDVQAYANFKDLADRKYGLHSVCLTTRCIGQGNAEKLANVMLKLNLKASGTNHTTVNGQISQIMPDTLVLGADVTHPSVGALQGCPSIAAIVGSVDAHAGRFLGSMRLQDASRKEIIDHVRPMVKERIIDWVKEQDKRHLPNNIIYYRDGVSDPQFREVKETEVMRIQAAFTDAQRELEKEGVIDKSPTSAVNIAAIVCVKRHNVRFYPLNGQQDSFDNCPAGTHVDSVITSPFFDEFYLQSHTALKGTAKPCRYFILQNDTDLSTDNLRQLTHELCYTYVRAPVGVSYAAPAYYADRLCERGRLYLRDMYLGGPKRHALDTYKWGEEDQREHARTAKYGKLRKADGSLRVQSPSELEQIKMDKEGIAQLCEAWTMREARSSFYGDGDAKARNPWHGHVAKTMFWM</sequence>
<name>A0A8H7MH03_9PLEO</name>
<keyword evidence="3" id="KW-1185">Reference proteome</keyword>
<dbReference type="SUPFAM" id="SSF53098">
    <property type="entry name" value="Ribonuclease H-like"/>
    <property type="match status" value="1"/>
</dbReference>
<dbReference type="GO" id="GO:0003676">
    <property type="term" value="F:nucleic acid binding"/>
    <property type="evidence" value="ECO:0007669"/>
    <property type="project" value="InterPro"/>
</dbReference>
<dbReference type="InterPro" id="IPR036397">
    <property type="entry name" value="RNaseH_sf"/>
</dbReference>
<dbReference type="Gene3D" id="3.40.50.2300">
    <property type="match status" value="1"/>
</dbReference>
<reference evidence="2" key="1">
    <citation type="submission" date="2018-12" db="EMBL/GenBank/DDBJ databases">
        <authorList>
            <person name="Syme R.A."/>
            <person name="Farfan-Caceres L."/>
            <person name="Lichtenzveig J."/>
        </authorList>
    </citation>
    <scope>NUCLEOTIDE SEQUENCE</scope>
    <source>
        <strain evidence="2">Al4</strain>
    </source>
</reference>
<accession>A0A8H7MH03</accession>
<dbReference type="Gene3D" id="2.170.260.10">
    <property type="entry name" value="paz domain"/>
    <property type="match status" value="1"/>
</dbReference>
<dbReference type="OrthoDB" id="10252740at2759"/>
<dbReference type="AlphaFoldDB" id="A0A8H7MH03"/>
<proteinExistence type="predicted"/>
<dbReference type="EMBL" id="RZGK01000017">
    <property type="protein sequence ID" value="KAF9692917.1"/>
    <property type="molecule type" value="Genomic_DNA"/>
</dbReference>
<evidence type="ECO:0000313" key="2">
    <source>
        <dbReference type="EMBL" id="KAF9692917.1"/>
    </source>
</evidence>
<dbReference type="PANTHER" id="PTHR22891">
    <property type="entry name" value="EUKARYOTIC TRANSLATION INITIATION FACTOR 2C"/>
    <property type="match status" value="1"/>
</dbReference>
<dbReference type="Pfam" id="PF08699">
    <property type="entry name" value="ArgoL1"/>
    <property type="match status" value="1"/>
</dbReference>
<evidence type="ECO:0000313" key="3">
    <source>
        <dbReference type="Proteomes" id="UP000651452"/>
    </source>
</evidence>
<dbReference type="Proteomes" id="UP000651452">
    <property type="component" value="Unassembled WGS sequence"/>
</dbReference>
<dbReference type="Gene3D" id="3.30.420.10">
    <property type="entry name" value="Ribonuclease H-like superfamily/Ribonuclease H"/>
    <property type="match status" value="1"/>
</dbReference>